<reference evidence="1 2" key="2">
    <citation type="journal article" date="2013" name="PLoS Genet.">
        <title>Comparative genome structure, secondary metabolite, and effector coding capacity across Cochliobolus pathogens.</title>
        <authorList>
            <person name="Condon B.J."/>
            <person name="Leng Y."/>
            <person name="Wu D."/>
            <person name="Bushley K.E."/>
            <person name="Ohm R.A."/>
            <person name="Otillar R."/>
            <person name="Martin J."/>
            <person name="Schackwitz W."/>
            <person name="Grimwood J."/>
            <person name="MohdZainudin N."/>
            <person name="Xue C."/>
            <person name="Wang R."/>
            <person name="Manning V.A."/>
            <person name="Dhillon B."/>
            <person name="Tu Z.J."/>
            <person name="Steffenson B.J."/>
            <person name="Salamov A."/>
            <person name="Sun H."/>
            <person name="Lowry S."/>
            <person name="LaButti K."/>
            <person name="Han J."/>
            <person name="Copeland A."/>
            <person name="Lindquist E."/>
            <person name="Barry K."/>
            <person name="Schmutz J."/>
            <person name="Baker S.E."/>
            <person name="Ciuffetti L.M."/>
            <person name="Grigoriev I.V."/>
            <person name="Zhong S."/>
            <person name="Turgeon B.G."/>
        </authorList>
    </citation>
    <scope>NUCLEOTIDE SEQUENCE [LARGE SCALE GENOMIC DNA]</scope>
    <source>
        <strain evidence="2">28A</strain>
    </source>
</reference>
<organism evidence="1 2">
    <name type="scientific">Exserohilum turcicum (strain 28A)</name>
    <name type="common">Northern leaf blight fungus</name>
    <name type="synonym">Setosphaeria turcica</name>
    <dbReference type="NCBI Taxonomy" id="671987"/>
    <lineage>
        <taxon>Eukaryota</taxon>
        <taxon>Fungi</taxon>
        <taxon>Dikarya</taxon>
        <taxon>Ascomycota</taxon>
        <taxon>Pezizomycotina</taxon>
        <taxon>Dothideomycetes</taxon>
        <taxon>Pleosporomycetidae</taxon>
        <taxon>Pleosporales</taxon>
        <taxon>Pleosporineae</taxon>
        <taxon>Pleosporaceae</taxon>
        <taxon>Exserohilum</taxon>
    </lineage>
</organism>
<dbReference type="RefSeq" id="XP_008023856.1">
    <property type="nucleotide sequence ID" value="XM_008025665.1"/>
</dbReference>
<sequence length="53" mass="5735">MIATSIFSPMHCKAAKHHTTAHSAQRTAHRAVPCPALSTAEIPVEATIQFQHT</sequence>
<gene>
    <name evidence="1" type="ORF">SETTUDRAFT_168336</name>
</gene>
<evidence type="ECO:0000313" key="1">
    <source>
        <dbReference type="EMBL" id="EOA88430.1"/>
    </source>
</evidence>
<dbReference type="EMBL" id="KB908537">
    <property type="protein sequence ID" value="EOA88430.1"/>
    <property type="molecule type" value="Genomic_DNA"/>
</dbReference>
<dbReference type="Proteomes" id="UP000016935">
    <property type="component" value="Unassembled WGS sequence"/>
</dbReference>
<dbReference type="AlphaFoldDB" id="R0IUE9"/>
<accession>R0IUE9</accession>
<proteinExistence type="predicted"/>
<dbReference type="GeneID" id="19400506"/>
<name>R0IUE9_EXST2</name>
<reference evidence="1 2" key="1">
    <citation type="journal article" date="2012" name="PLoS Pathog.">
        <title>Diverse lifestyles and strategies of plant pathogenesis encoded in the genomes of eighteen Dothideomycetes fungi.</title>
        <authorList>
            <person name="Ohm R.A."/>
            <person name="Feau N."/>
            <person name="Henrissat B."/>
            <person name="Schoch C.L."/>
            <person name="Horwitz B.A."/>
            <person name="Barry K.W."/>
            <person name="Condon B.J."/>
            <person name="Copeland A.C."/>
            <person name="Dhillon B."/>
            <person name="Glaser F."/>
            <person name="Hesse C.N."/>
            <person name="Kosti I."/>
            <person name="LaButti K."/>
            <person name="Lindquist E.A."/>
            <person name="Lucas S."/>
            <person name="Salamov A.A."/>
            <person name="Bradshaw R.E."/>
            <person name="Ciuffetti L."/>
            <person name="Hamelin R.C."/>
            <person name="Kema G.H.J."/>
            <person name="Lawrence C."/>
            <person name="Scott J.A."/>
            <person name="Spatafora J.W."/>
            <person name="Turgeon B.G."/>
            <person name="de Wit P.J.G.M."/>
            <person name="Zhong S."/>
            <person name="Goodwin S.B."/>
            <person name="Grigoriev I.V."/>
        </authorList>
    </citation>
    <scope>NUCLEOTIDE SEQUENCE [LARGE SCALE GENOMIC DNA]</scope>
    <source>
        <strain evidence="2">28A</strain>
    </source>
</reference>
<dbReference type="HOGENOM" id="CLU_3070168_0_0_1"/>
<keyword evidence="2" id="KW-1185">Reference proteome</keyword>
<protein>
    <submittedName>
        <fullName evidence="1">Uncharacterized protein</fullName>
    </submittedName>
</protein>
<evidence type="ECO:0000313" key="2">
    <source>
        <dbReference type="Proteomes" id="UP000016935"/>
    </source>
</evidence>